<keyword evidence="2" id="KW-0520">NAD</keyword>
<dbReference type="SUPFAM" id="SSF51735">
    <property type="entry name" value="NAD(P)-binding Rossmann-fold domains"/>
    <property type="match status" value="1"/>
</dbReference>
<dbReference type="Proteomes" id="UP000238217">
    <property type="component" value="Unassembled WGS sequence"/>
</dbReference>
<dbReference type="AlphaFoldDB" id="A0A2T0YRB5"/>
<sequence length="305" mass="32261">MTSRLHIMPQGDAELLAGLREQGADIVGHDEQPAGIIVTGMFKKLNLTEVLEANPQVRWVQLPSAGIELYAEILTRFPDLTWTSAKGSYAKPVGEHALALTLAALRGLKVRALASSWGTEGGISLNGLRCVVVGGGGVAAEIVRLYKAFDTHVTVVRRTAEPVEHADVTVAFDGLDEALKGAEVVALAAAATPTTRHLLNADRLALLAEGAVVANVGRGSLVDQAALVEALTTGTLRGAGLDVTDPEPLPESDPLWSLENCLITPHTADTTEMVVPLLRERILANHRRFTAGEPMLGLVDPAQGY</sequence>
<name>A0A2T0YRB5_9MICC</name>
<evidence type="ECO:0000259" key="3">
    <source>
        <dbReference type="Pfam" id="PF02826"/>
    </source>
</evidence>
<evidence type="ECO:0000313" key="4">
    <source>
        <dbReference type="EMBL" id="PRZ18074.1"/>
    </source>
</evidence>
<organism evidence="4 5">
    <name type="scientific">Nesterenkonia sandarakina</name>
    <dbReference type="NCBI Taxonomy" id="272918"/>
    <lineage>
        <taxon>Bacteria</taxon>
        <taxon>Bacillati</taxon>
        <taxon>Actinomycetota</taxon>
        <taxon>Actinomycetes</taxon>
        <taxon>Micrococcales</taxon>
        <taxon>Micrococcaceae</taxon>
        <taxon>Nesterenkonia</taxon>
    </lineage>
</organism>
<dbReference type="GO" id="GO:0016491">
    <property type="term" value="F:oxidoreductase activity"/>
    <property type="evidence" value="ECO:0007669"/>
    <property type="project" value="UniProtKB-KW"/>
</dbReference>
<reference evidence="4 5" key="1">
    <citation type="submission" date="2018-03" db="EMBL/GenBank/DDBJ databases">
        <title>Comparative analysis of microorganisms from saline springs in Andes Mountain Range, Colombia.</title>
        <authorList>
            <person name="Rubin E."/>
        </authorList>
    </citation>
    <scope>NUCLEOTIDE SEQUENCE [LARGE SCALE GENOMIC DNA]</scope>
    <source>
        <strain evidence="4 5">CG 35</strain>
    </source>
</reference>
<dbReference type="RefSeq" id="WP_106121978.1">
    <property type="nucleotide sequence ID" value="NZ_PVTY01000003.1"/>
</dbReference>
<dbReference type="PANTHER" id="PTHR43333:SF1">
    <property type="entry name" value="D-ISOMER SPECIFIC 2-HYDROXYACID DEHYDROGENASE NAD-BINDING DOMAIN-CONTAINING PROTEIN"/>
    <property type="match status" value="1"/>
</dbReference>
<protein>
    <submittedName>
        <fullName evidence="4">Phosphoglycerate dehydrogenase-like enzyme</fullName>
    </submittedName>
</protein>
<keyword evidence="5" id="KW-1185">Reference proteome</keyword>
<evidence type="ECO:0000256" key="2">
    <source>
        <dbReference type="ARBA" id="ARBA00023027"/>
    </source>
</evidence>
<evidence type="ECO:0000313" key="5">
    <source>
        <dbReference type="Proteomes" id="UP000238217"/>
    </source>
</evidence>
<feature type="domain" description="D-isomer specific 2-hydroxyacid dehydrogenase NAD-binding" evidence="3">
    <location>
        <begin position="114"/>
        <end position="268"/>
    </location>
</feature>
<dbReference type="PANTHER" id="PTHR43333">
    <property type="entry name" value="2-HACID_DH_C DOMAIN-CONTAINING PROTEIN"/>
    <property type="match status" value="1"/>
</dbReference>
<dbReference type="InterPro" id="IPR006140">
    <property type="entry name" value="D-isomer_DH_NAD-bd"/>
</dbReference>
<keyword evidence="1" id="KW-0560">Oxidoreductase</keyword>
<comment type="caution">
    <text evidence="4">The sequence shown here is derived from an EMBL/GenBank/DDBJ whole genome shotgun (WGS) entry which is preliminary data.</text>
</comment>
<gene>
    <name evidence="4" type="ORF">BCL67_10359</name>
</gene>
<dbReference type="InterPro" id="IPR036291">
    <property type="entry name" value="NAD(P)-bd_dom_sf"/>
</dbReference>
<proteinExistence type="predicted"/>
<dbReference type="OrthoDB" id="4324715at2"/>
<evidence type="ECO:0000256" key="1">
    <source>
        <dbReference type="ARBA" id="ARBA00023002"/>
    </source>
</evidence>
<dbReference type="Gene3D" id="3.40.50.720">
    <property type="entry name" value="NAD(P)-binding Rossmann-like Domain"/>
    <property type="match status" value="2"/>
</dbReference>
<dbReference type="GO" id="GO:0051287">
    <property type="term" value="F:NAD binding"/>
    <property type="evidence" value="ECO:0007669"/>
    <property type="project" value="InterPro"/>
</dbReference>
<dbReference type="Pfam" id="PF02826">
    <property type="entry name" value="2-Hacid_dh_C"/>
    <property type="match status" value="1"/>
</dbReference>
<dbReference type="EMBL" id="PVTY01000003">
    <property type="protein sequence ID" value="PRZ18074.1"/>
    <property type="molecule type" value="Genomic_DNA"/>
</dbReference>
<accession>A0A2T0YRB5</accession>